<keyword evidence="2" id="KW-1185">Reference proteome</keyword>
<accession>A0ACC6C6E6</accession>
<dbReference type="Proteomes" id="UP001076464">
    <property type="component" value="Unassembled WGS sequence"/>
</dbReference>
<comment type="caution">
    <text evidence="1">The sequence shown here is derived from an EMBL/GenBank/DDBJ whole genome shotgun (WGS) entry which is preliminary data.</text>
</comment>
<evidence type="ECO:0000313" key="2">
    <source>
        <dbReference type="Proteomes" id="UP001076464"/>
    </source>
</evidence>
<name>A0ACC6C6E6_9BURK</name>
<gene>
    <name evidence="1" type="ORF">NYO99_03385</name>
</gene>
<sequence>MPAQEPITAAAALRAHLADCLRARGWWHGLSGALQSWHAWLRPRLVSTLLVLLALLAGALCWA</sequence>
<organism evidence="1 2">
    <name type="scientific">Roseateles hydrophilus</name>
    <dbReference type="NCBI Taxonomy" id="2975054"/>
    <lineage>
        <taxon>Bacteria</taxon>
        <taxon>Pseudomonadati</taxon>
        <taxon>Pseudomonadota</taxon>
        <taxon>Betaproteobacteria</taxon>
        <taxon>Burkholderiales</taxon>
        <taxon>Sphaerotilaceae</taxon>
        <taxon>Roseateles</taxon>
    </lineage>
</organism>
<reference evidence="1" key="1">
    <citation type="submission" date="2022-08" db="EMBL/GenBank/DDBJ databases">
        <title>Genome sequencing of Pelomonas sp. UHG3.</title>
        <authorList>
            <person name="So Y."/>
        </authorList>
    </citation>
    <scope>NUCLEOTIDE SEQUENCE</scope>
    <source>
        <strain evidence="1">UHG3</strain>
    </source>
</reference>
<dbReference type="EMBL" id="JAPPUY010000001">
    <property type="protein sequence ID" value="MCY4744008.1"/>
    <property type="molecule type" value="Genomic_DNA"/>
</dbReference>
<protein>
    <submittedName>
        <fullName evidence="1">Uncharacterized protein</fullName>
    </submittedName>
</protein>
<evidence type="ECO:0000313" key="1">
    <source>
        <dbReference type="EMBL" id="MCY4744008.1"/>
    </source>
</evidence>
<proteinExistence type="predicted"/>